<dbReference type="EMBL" id="JACIDH010000023">
    <property type="protein sequence ID" value="MBB3880881.1"/>
    <property type="molecule type" value="Genomic_DNA"/>
</dbReference>
<name>A0A7W6ABM6_9SPHN</name>
<proteinExistence type="inferred from homology"/>
<evidence type="ECO:0000259" key="7">
    <source>
        <dbReference type="Pfam" id="PF01435"/>
    </source>
</evidence>
<evidence type="ECO:0000313" key="8">
    <source>
        <dbReference type="EMBL" id="MBB3880881.1"/>
    </source>
</evidence>
<reference evidence="8 9" key="1">
    <citation type="submission" date="2020-08" db="EMBL/GenBank/DDBJ databases">
        <title>Genomic Encyclopedia of Type Strains, Phase IV (KMG-IV): sequencing the most valuable type-strain genomes for metagenomic binning, comparative biology and taxonomic classification.</title>
        <authorList>
            <person name="Goeker M."/>
        </authorList>
    </citation>
    <scope>NUCLEOTIDE SEQUENCE [LARGE SCALE GENOMIC DNA]</scope>
    <source>
        <strain evidence="8 9">DSM 19512</strain>
    </source>
</reference>
<keyword evidence="2" id="KW-0479">Metal-binding</keyword>
<keyword evidence="4 6" id="KW-0862">Zinc</keyword>
<evidence type="ECO:0000256" key="2">
    <source>
        <dbReference type="ARBA" id="ARBA00022723"/>
    </source>
</evidence>
<feature type="domain" description="Peptidase M48" evidence="7">
    <location>
        <begin position="86"/>
        <end position="247"/>
    </location>
</feature>
<dbReference type="GO" id="GO:0016020">
    <property type="term" value="C:membrane"/>
    <property type="evidence" value="ECO:0007669"/>
    <property type="project" value="TreeGrafter"/>
</dbReference>
<keyword evidence="5 6" id="KW-0482">Metalloprotease</keyword>
<dbReference type="CDD" id="cd07324">
    <property type="entry name" value="M48C_Oma1-like"/>
    <property type="match status" value="1"/>
</dbReference>
<dbReference type="GO" id="GO:0046872">
    <property type="term" value="F:metal ion binding"/>
    <property type="evidence" value="ECO:0007669"/>
    <property type="project" value="UniProtKB-KW"/>
</dbReference>
<dbReference type="InterPro" id="IPR011990">
    <property type="entry name" value="TPR-like_helical_dom_sf"/>
</dbReference>
<organism evidence="8 9">
    <name type="scientific">Sphingomonas pseudosanguinis</name>
    <dbReference type="NCBI Taxonomy" id="413712"/>
    <lineage>
        <taxon>Bacteria</taxon>
        <taxon>Pseudomonadati</taxon>
        <taxon>Pseudomonadota</taxon>
        <taxon>Alphaproteobacteria</taxon>
        <taxon>Sphingomonadales</taxon>
        <taxon>Sphingomonadaceae</taxon>
        <taxon>Sphingomonas</taxon>
    </lineage>
</organism>
<evidence type="ECO:0000256" key="5">
    <source>
        <dbReference type="ARBA" id="ARBA00023049"/>
    </source>
</evidence>
<evidence type="ECO:0000256" key="3">
    <source>
        <dbReference type="ARBA" id="ARBA00022801"/>
    </source>
</evidence>
<dbReference type="Gene3D" id="1.25.40.10">
    <property type="entry name" value="Tetratricopeptide repeat domain"/>
    <property type="match status" value="1"/>
</dbReference>
<sequence length="387" mass="42180">MAGWIIAVALAGAALGGGVPDKPAPLPPYGAAYTPTTVDERGLWQQADEAERDLRDSPVVVRDAALNAYMAKVLCRSVGEDRCRGVRIYVVRAPVFNASMMPNGMMVVYTGALLRLRDEAELAAVLGHEFGHFEQRHTLASFRRGRTIGDIIAWTSMISPYSTLPASLIQLHFAYDRAQESEADMMGLRYLTAAGYRPFAASHIWERLMAEQDATALGRKRHVTHRYAAGFFADHPTHLSRAIDLRAAAGSEGDRGDDALDAFQTAMRPWRAGFLADQIKLNDFGGSEYLLAELANGAWTPELLLTRGELYRERGNPRDLVSAAQFYQQAIDQGCTDPVAWRGLGLSLLRGQQVAAGRAALKTYLEKAPAASDRAAMAMLIGEGGVQ</sequence>
<dbReference type="RefSeq" id="WP_183952910.1">
    <property type="nucleotide sequence ID" value="NZ_JACIDH010000023.1"/>
</dbReference>
<gene>
    <name evidence="8" type="ORF">GGR48_003333</name>
</gene>
<dbReference type="Pfam" id="PF01435">
    <property type="entry name" value="Peptidase_M48"/>
    <property type="match status" value="1"/>
</dbReference>
<keyword evidence="3 6" id="KW-0378">Hydrolase</keyword>
<dbReference type="GO" id="GO:0051603">
    <property type="term" value="P:proteolysis involved in protein catabolic process"/>
    <property type="evidence" value="ECO:0007669"/>
    <property type="project" value="TreeGrafter"/>
</dbReference>
<evidence type="ECO:0000256" key="6">
    <source>
        <dbReference type="RuleBase" id="RU003983"/>
    </source>
</evidence>
<dbReference type="InterPro" id="IPR001915">
    <property type="entry name" value="Peptidase_M48"/>
</dbReference>
<dbReference type="InterPro" id="IPR051156">
    <property type="entry name" value="Mito/Outer_Membr_Metalloprot"/>
</dbReference>
<dbReference type="Gene3D" id="3.30.2010.10">
    <property type="entry name" value="Metalloproteases ('zincins'), catalytic domain"/>
    <property type="match status" value="1"/>
</dbReference>
<keyword evidence="1 6" id="KW-0645">Protease</keyword>
<dbReference type="PANTHER" id="PTHR22726">
    <property type="entry name" value="METALLOENDOPEPTIDASE OMA1"/>
    <property type="match status" value="1"/>
</dbReference>
<keyword evidence="9" id="KW-1185">Reference proteome</keyword>
<accession>A0A7W6ABM6</accession>
<protein>
    <submittedName>
        <fullName evidence="8">Putative Zn-dependent protease</fullName>
    </submittedName>
</protein>
<dbReference type="GO" id="GO:0004222">
    <property type="term" value="F:metalloendopeptidase activity"/>
    <property type="evidence" value="ECO:0007669"/>
    <property type="project" value="InterPro"/>
</dbReference>
<dbReference type="PANTHER" id="PTHR22726:SF1">
    <property type="entry name" value="METALLOENDOPEPTIDASE OMA1, MITOCHONDRIAL"/>
    <property type="match status" value="1"/>
</dbReference>
<evidence type="ECO:0000256" key="1">
    <source>
        <dbReference type="ARBA" id="ARBA00022670"/>
    </source>
</evidence>
<dbReference type="SUPFAM" id="SSF48452">
    <property type="entry name" value="TPR-like"/>
    <property type="match status" value="1"/>
</dbReference>
<comment type="cofactor">
    <cofactor evidence="6">
        <name>Zn(2+)</name>
        <dbReference type="ChEBI" id="CHEBI:29105"/>
    </cofactor>
    <text evidence="6">Binds 1 zinc ion per subunit.</text>
</comment>
<dbReference type="AlphaFoldDB" id="A0A7W6ABM6"/>
<comment type="caution">
    <text evidence="8">The sequence shown here is derived from an EMBL/GenBank/DDBJ whole genome shotgun (WGS) entry which is preliminary data.</text>
</comment>
<comment type="similarity">
    <text evidence="6">Belongs to the peptidase M48 family.</text>
</comment>
<dbReference type="Proteomes" id="UP000538670">
    <property type="component" value="Unassembled WGS sequence"/>
</dbReference>
<evidence type="ECO:0000313" key="9">
    <source>
        <dbReference type="Proteomes" id="UP000538670"/>
    </source>
</evidence>
<evidence type="ECO:0000256" key="4">
    <source>
        <dbReference type="ARBA" id="ARBA00022833"/>
    </source>
</evidence>